<dbReference type="SUPFAM" id="SSF102114">
    <property type="entry name" value="Radical SAM enzymes"/>
    <property type="match status" value="1"/>
</dbReference>
<evidence type="ECO:0000256" key="7">
    <source>
        <dbReference type="ARBA" id="ARBA00023014"/>
    </source>
</evidence>
<comment type="cofactor">
    <cofactor evidence="12">
        <name>[4Fe-4S] cluster</name>
        <dbReference type="ChEBI" id="CHEBI:49883"/>
    </cofactor>
    <text evidence="12">Binds 2 [4Fe-4S] clusters. Binds 1 [4Fe-4S] cluster coordinated with 3 cysteines and an exchangeable S-adenosyl-L-methionine and 1 [4Fe-4S] cluster coordinated with 3 cysteines and the GTP-derived substrate.</text>
</comment>
<keyword evidence="7 12" id="KW-0411">Iron-sulfur</keyword>
<evidence type="ECO:0000313" key="14">
    <source>
        <dbReference type="EMBL" id="MEP0816574.1"/>
    </source>
</evidence>
<name>A0ABV0J4J8_9CYAN</name>
<keyword evidence="2 12" id="KW-0004">4Fe-4S</keyword>
<keyword evidence="9 12" id="KW-0501">Molybdenum cofactor biosynthesis</keyword>
<dbReference type="NCBIfam" id="TIGR02666">
    <property type="entry name" value="moaA"/>
    <property type="match status" value="1"/>
</dbReference>
<dbReference type="RefSeq" id="WP_190434014.1">
    <property type="nucleotide sequence ID" value="NZ_JAMPKM010000002.1"/>
</dbReference>
<evidence type="ECO:0000256" key="6">
    <source>
        <dbReference type="ARBA" id="ARBA00023004"/>
    </source>
</evidence>
<dbReference type="InterPro" id="IPR058240">
    <property type="entry name" value="rSAM_sf"/>
</dbReference>
<dbReference type="GO" id="GO:0061798">
    <property type="term" value="F:GTP 3',8'-cyclase activity"/>
    <property type="evidence" value="ECO:0007669"/>
    <property type="project" value="UniProtKB-EC"/>
</dbReference>
<evidence type="ECO:0000256" key="9">
    <source>
        <dbReference type="ARBA" id="ARBA00023150"/>
    </source>
</evidence>
<evidence type="ECO:0000259" key="13">
    <source>
        <dbReference type="PROSITE" id="PS51918"/>
    </source>
</evidence>
<dbReference type="SFLD" id="SFLDG01383">
    <property type="entry name" value="cyclic_pyranopterin_phosphate"/>
    <property type="match status" value="1"/>
</dbReference>
<feature type="binding site" evidence="12">
    <location>
        <position position="155"/>
    </location>
    <ligand>
        <name>GTP</name>
        <dbReference type="ChEBI" id="CHEBI:37565"/>
    </ligand>
</feature>
<feature type="binding site" evidence="12">
    <location>
        <position position="115"/>
    </location>
    <ligand>
        <name>S-adenosyl-L-methionine</name>
        <dbReference type="ChEBI" id="CHEBI:59789"/>
    </ligand>
</feature>
<feature type="binding site" evidence="12">
    <location>
        <position position="22"/>
    </location>
    <ligand>
        <name>[4Fe-4S] cluster</name>
        <dbReference type="ChEBI" id="CHEBI:49883"/>
        <label>1</label>
        <note>4Fe-4S-S-AdoMet</note>
    </ligand>
</feature>
<dbReference type="InterPro" id="IPR050105">
    <property type="entry name" value="MoCo_biosynth_MoaA/MoaC"/>
</dbReference>
<dbReference type="CDD" id="cd01335">
    <property type="entry name" value="Radical_SAM"/>
    <property type="match status" value="1"/>
</dbReference>
<dbReference type="SFLD" id="SFLDG01067">
    <property type="entry name" value="SPASM/twitch_domain_containing"/>
    <property type="match status" value="1"/>
</dbReference>
<dbReference type="Pfam" id="PF04055">
    <property type="entry name" value="Radical_SAM"/>
    <property type="match status" value="1"/>
</dbReference>
<keyword evidence="15" id="KW-1185">Reference proteome</keyword>
<dbReference type="CDD" id="cd21117">
    <property type="entry name" value="Twitch_MoaA"/>
    <property type="match status" value="1"/>
</dbReference>
<feature type="binding site" evidence="12">
    <location>
        <position position="255"/>
    </location>
    <ligand>
        <name>[4Fe-4S] cluster</name>
        <dbReference type="ChEBI" id="CHEBI:49883"/>
        <label>2</label>
        <note>4Fe-4S-substrate</note>
    </ligand>
</feature>
<evidence type="ECO:0000256" key="4">
    <source>
        <dbReference type="ARBA" id="ARBA00022723"/>
    </source>
</evidence>
<feature type="binding site" evidence="12">
    <location>
        <position position="189"/>
    </location>
    <ligand>
        <name>S-adenosyl-L-methionine</name>
        <dbReference type="ChEBI" id="CHEBI:59789"/>
    </ligand>
</feature>
<dbReference type="HAMAP" id="MF_01225_B">
    <property type="entry name" value="MoaA_B"/>
    <property type="match status" value="1"/>
</dbReference>
<dbReference type="SMART" id="SM00729">
    <property type="entry name" value="Elp3"/>
    <property type="match status" value="1"/>
</dbReference>
<feature type="binding site" evidence="12">
    <location>
        <position position="269"/>
    </location>
    <ligand>
        <name>[4Fe-4S] cluster</name>
        <dbReference type="ChEBI" id="CHEBI:49883"/>
        <label>2</label>
        <note>4Fe-4S-substrate</note>
    </ligand>
</feature>
<dbReference type="PROSITE" id="PS51918">
    <property type="entry name" value="RADICAL_SAM"/>
    <property type="match status" value="1"/>
</dbReference>
<comment type="function">
    <text evidence="12">Catalyzes the cyclization of GTP to (8S)-3',8-cyclo-7,8-dihydroguanosine 5'-triphosphate.</text>
</comment>
<feature type="binding site" evidence="12">
    <location>
        <position position="60"/>
    </location>
    <ligand>
        <name>GTP</name>
        <dbReference type="ChEBI" id="CHEBI:37565"/>
    </ligand>
</feature>
<evidence type="ECO:0000256" key="8">
    <source>
        <dbReference type="ARBA" id="ARBA00023134"/>
    </source>
</evidence>
<evidence type="ECO:0000313" key="15">
    <source>
        <dbReference type="Proteomes" id="UP001464891"/>
    </source>
</evidence>
<dbReference type="PROSITE" id="PS01305">
    <property type="entry name" value="MOAA_NIFB_PQQE"/>
    <property type="match status" value="1"/>
</dbReference>
<evidence type="ECO:0000256" key="1">
    <source>
        <dbReference type="ARBA" id="ARBA00012167"/>
    </source>
</evidence>
<keyword evidence="10 12" id="KW-0456">Lyase</keyword>
<evidence type="ECO:0000256" key="11">
    <source>
        <dbReference type="ARBA" id="ARBA00048697"/>
    </source>
</evidence>
<dbReference type="InterPro" id="IPR006638">
    <property type="entry name" value="Elp3/MiaA/NifB-like_rSAM"/>
</dbReference>
<protein>
    <recommendedName>
        <fullName evidence="1 12">GTP 3',8-cyclase</fullName>
        <ecNumber evidence="1 12">4.1.99.22</ecNumber>
    </recommendedName>
    <alternativeName>
        <fullName evidence="12">Molybdenum cofactor biosynthesis protein A</fullName>
    </alternativeName>
</protein>
<dbReference type="PANTHER" id="PTHR22960">
    <property type="entry name" value="MOLYBDOPTERIN COFACTOR SYNTHESIS PROTEIN A"/>
    <property type="match status" value="1"/>
</dbReference>
<feature type="binding site" evidence="12">
    <location>
        <begin position="257"/>
        <end position="259"/>
    </location>
    <ligand>
        <name>GTP</name>
        <dbReference type="ChEBI" id="CHEBI:37565"/>
    </ligand>
</feature>
<dbReference type="SFLD" id="SFLDG01386">
    <property type="entry name" value="main_SPASM_domain-containing"/>
    <property type="match status" value="1"/>
</dbReference>
<dbReference type="EMBL" id="JAMPKM010000002">
    <property type="protein sequence ID" value="MEP0816574.1"/>
    <property type="molecule type" value="Genomic_DNA"/>
</dbReference>
<keyword evidence="3 12" id="KW-0949">S-adenosyl-L-methionine</keyword>
<dbReference type="InterPro" id="IPR007197">
    <property type="entry name" value="rSAM"/>
</dbReference>
<dbReference type="InterPro" id="IPR040064">
    <property type="entry name" value="MoaA-like"/>
</dbReference>
<comment type="pathway">
    <text evidence="12">Cofactor biosynthesis; molybdopterin biosynthesis.</text>
</comment>
<evidence type="ECO:0000256" key="2">
    <source>
        <dbReference type="ARBA" id="ARBA00022485"/>
    </source>
</evidence>
<dbReference type="InterPro" id="IPR000385">
    <property type="entry name" value="MoaA_NifB_PqqE_Fe-S-bd_CS"/>
</dbReference>
<keyword evidence="8 12" id="KW-0342">GTP-binding</keyword>
<keyword evidence="5 12" id="KW-0547">Nucleotide-binding</keyword>
<feature type="binding site" evidence="12">
    <location>
        <position position="15"/>
    </location>
    <ligand>
        <name>[4Fe-4S] cluster</name>
        <dbReference type="ChEBI" id="CHEBI:49883"/>
        <label>1</label>
        <note>4Fe-4S-S-AdoMet</note>
    </ligand>
</feature>
<comment type="catalytic activity">
    <reaction evidence="11 12">
        <text>GTP + AH2 + S-adenosyl-L-methionine = (8S)-3',8-cyclo-7,8-dihydroguanosine 5'-triphosphate + 5'-deoxyadenosine + L-methionine + A + H(+)</text>
        <dbReference type="Rhea" id="RHEA:49576"/>
        <dbReference type="ChEBI" id="CHEBI:13193"/>
        <dbReference type="ChEBI" id="CHEBI:15378"/>
        <dbReference type="ChEBI" id="CHEBI:17319"/>
        <dbReference type="ChEBI" id="CHEBI:17499"/>
        <dbReference type="ChEBI" id="CHEBI:37565"/>
        <dbReference type="ChEBI" id="CHEBI:57844"/>
        <dbReference type="ChEBI" id="CHEBI:59789"/>
        <dbReference type="ChEBI" id="CHEBI:131766"/>
        <dbReference type="EC" id="4.1.99.22"/>
    </reaction>
</comment>
<keyword evidence="4 12" id="KW-0479">Metal-binding</keyword>
<dbReference type="PANTHER" id="PTHR22960:SF0">
    <property type="entry name" value="MOLYBDENUM COFACTOR BIOSYNTHESIS PROTEIN 1"/>
    <property type="match status" value="1"/>
</dbReference>
<evidence type="ECO:0000256" key="10">
    <source>
        <dbReference type="ARBA" id="ARBA00023239"/>
    </source>
</evidence>
<sequence length="329" mass="37107">MNQVDYLRISLIDRCNFRCLYCMPEGTDLEYALQQNLLTHAELLTLINEVFVPVGFTRFRLTGGEPLIRPGVVDIVRAIAALPETQDLSMTTNGFLLADLAQELYDAGLRRINISLDSLEPETFDKIIGHRGRSRWQQVWDGIQAAHRVGFNPLKLNVVVIPGVNDQEVLDLAALSLDREWHIRFIEFMPIGNASLFGDRGWIASEELRQQIRDRWGLTEGEVRGNGPADVFRIPGAQGTLGFISQMSECFCDRCNRMRLSADGWLRPCLLNEDEQIDLKTALRSGVSTTQLRAQVRKLLQLKPEINFKQRDSGTQSGAYSRTMSQIGG</sequence>
<gene>
    <name evidence="12 14" type="primary">moaA</name>
    <name evidence="14" type="ORF">NC998_05640</name>
</gene>
<dbReference type="InterPro" id="IPR010505">
    <property type="entry name" value="MoaA_twitch"/>
</dbReference>
<dbReference type="EC" id="4.1.99.22" evidence="1 12"/>
<reference evidence="14 15" key="1">
    <citation type="submission" date="2022-04" db="EMBL/GenBank/DDBJ databases">
        <title>Positive selection, recombination, and allopatry shape intraspecific diversity of widespread and dominant cyanobacteria.</title>
        <authorList>
            <person name="Wei J."/>
            <person name="Shu W."/>
            <person name="Hu C."/>
        </authorList>
    </citation>
    <scope>NUCLEOTIDE SEQUENCE [LARGE SCALE GENOMIC DNA]</scope>
    <source>
        <strain evidence="14 15">GB2-A4</strain>
    </source>
</reference>
<comment type="subunit">
    <text evidence="12">Monomer and homodimer.</text>
</comment>
<proteinExistence type="inferred from homology"/>
<comment type="similarity">
    <text evidence="12">Belongs to the radical SAM superfamily. MoaA family.</text>
</comment>
<organism evidence="14 15">
    <name type="scientific">Trichocoleus desertorum GB2-A4</name>
    <dbReference type="NCBI Taxonomy" id="2933944"/>
    <lineage>
        <taxon>Bacteria</taxon>
        <taxon>Bacillati</taxon>
        <taxon>Cyanobacteriota</taxon>
        <taxon>Cyanophyceae</taxon>
        <taxon>Leptolyngbyales</taxon>
        <taxon>Trichocoleusaceae</taxon>
        <taxon>Trichocoleus</taxon>
    </lineage>
</organism>
<feature type="binding site" evidence="12">
    <location>
        <position position="91"/>
    </location>
    <ligand>
        <name>GTP</name>
        <dbReference type="ChEBI" id="CHEBI:37565"/>
    </ligand>
</feature>
<feature type="binding site" evidence="12">
    <location>
        <position position="19"/>
    </location>
    <ligand>
        <name>[4Fe-4S] cluster</name>
        <dbReference type="ChEBI" id="CHEBI:49883"/>
        <label>1</label>
        <note>4Fe-4S-S-AdoMet</note>
    </ligand>
</feature>
<evidence type="ECO:0000256" key="3">
    <source>
        <dbReference type="ARBA" id="ARBA00022691"/>
    </source>
</evidence>
<feature type="binding site" evidence="12">
    <location>
        <position position="21"/>
    </location>
    <ligand>
        <name>S-adenosyl-L-methionine</name>
        <dbReference type="ChEBI" id="CHEBI:59789"/>
    </ligand>
</feature>
<evidence type="ECO:0000256" key="12">
    <source>
        <dbReference type="HAMAP-Rule" id="MF_01225"/>
    </source>
</evidence>
<evidence type="ECO:0000256" key="5">
    <source>
        <dbReference type="ARBA" id="ARBA00022741"/>
    </source>
</evidence>
<dbReference type="Gene3D" id="3.20.20.70">
    <property type="entry name" value="Aldolase class I"/>
    <property type="match status" value="1"/>
</dbReference>
<feature type="domain" description="Radical SAM core" evidence="13">
    <location>
        <begin position="1"/>
        <end position="229"/>
    </location>
</feature>
<feature type="binding site" evidence="12">
    <location>
        <position position="8"/>
    </location>
    <ligand>
        <name>GTP</name>
        <dbReference type="ChEBI" id="CHEBI:37565"/>
    </ligand>
</feature>
<dbReference type="InterPro" id="IPR013785">
    <property type="entry name" value="Aldolase_TIM"/>
</dbReference>
<dbReference type="InterPro" id="IPR013483">
    <property type="entry name" value="MoaA"/>
</dbReference>
<keyword evidence="6 12" id="KW-0408">Iron</keyword>
<accession>A0ABV0J4J8</accession>
<dbReference type="Proteomes" id="UP001464891">
    <property type="component" value="Unassembled WGS sequence"/>
</dbReference>
<feature type="binding site" evidence="12">
    <location>
        <position position="252"/>
    </location>
    <ligand>
        <name>[4Fe-4S] cluster</name>
        <dbReference type="ChEBI" id="CHEBI:49883"/>
        <label>2</label>
        <note>4Fe-4S-substrate</note>
    </ligand>
</feature>
<feature type="binding site" evidence="12">
    <location>
        <position position="64"/>
    </location>
    <ligand>
        <name>S-adenosyl-L-methionine</name>
        <dbReference type="ChEBI" id="CHEBI:59789"/>
    </ligand>
</feature>
<dbReference type="Pfam" id="PF06463">
    <property type="entry name" value="Mob_synth_C"/>
    <property type="match status" value="1"/>
</dbReference>
<dbReference type="SFLD" id="SFLDS00029">
    <property type="entry name" value="Radical_SAM"/>
    <property type="match status" value="1"/>
</dbReference>
<comment type="caution">
    <text evidence="14">The sequence shown here is derived from an EMBL/GenBank/DDBJ whole genome shotgun (WGS) entry which is preliminary data.</text>
</comment>